<keyword evidence="3" id="KW-1185">Reference proteome</keyword>
<keyword evidence="1" id="KW-0732">Signal</keyword>
<comment type="caution">
    <text evidence="2">The sequence shown here is derived from an EMBL/GenBank/DDBJ whole genome shotgun (WGS) entry which is preliminary data.</text>
</comment>
<dbReference type="EMBL" id="JAQQAF010000002">
    <property type="protein sequence ID" value="KAJ8505226.1"/>
    <property type="molecule type" value="Genomic_DNA"/>
</dbReference>
<feature type="signal peptide" evidence="1">
    <location>
        <begin position="1"/>
        <end position="27"/>
    </location>
</feature>
<reference evidence="2 3" key="1">
    <citation type="submission" date="2022-12" db="EMBL/GenBank/DDBJ databases">
        <title>Chromosome-scale assembly of the Ensete ventricosum genome.</title>
        <authorList>
            <person name="Dussert Y."/>
            <person name="Stocks J."/>
            <person name="Wendawek A."/>
            <person name="Woldeyes F."/>
            <person name="Nichols R.A."/>
            <person name="Borrell J.S."/>
        </authorList>
    </citation>
    <scope>NUCLEOTIDE SEQUENCE [LARGE SCALE GENOMIC DNA]</scope>
    <source>
        <strain evidence="3">cv. Maze</strain>
        <tissue evidence="2">Seeds</tissue>
    </source>
</reference>
<evidence type="ECO:0000256" key="1">
    <source>
        <dbReference type="SAM" id="SignalP"/>
    </source>
</evidence>
<organism evidence="2 3">
    <name type="scientific">Ensete ventricosum</name>
    <name type="common">Abyssinian banana</name>
    <name type="synonym">Musa ensete</name>
    <dbReference type="NCBI Taxonomy" id="4639"/>
    <lineage>
        <taxon>Eukaryota</taxon>
        <taxon>Viridiplantae</taxon>
        <taxon>Streptophyta</taxon>
        <taxon>Embryophyta</taxon>
        <taxon>Tracheophyta</taxon>
        <taxon>Spermatophyta</taxon>
        <taxon>Magnoliopsida</taxon>
        <taxon>Liliopsida</taxon>
        <taxon>Zingiberales</taxon>
        <taxon>Musaceae</taxon>
        <taxon>Ensete</taxon>
    </lineage>
</organism>
<protein>
    <recommendedName>
        <fullName evidence="4">Secreted protein</fullName>
    </recommendedName>
</protein>
<dbReference type="AlphaFoldDB" id="A0AAV8Q4R1"/>
<evidence type="ECO:0000313" key="2">
    <source>
        <dbReference type="EMBL" id="KAJ8505226.1"/>
    </source>
</evidence>
<sequence length="121" mass="13936">MIMTMRCFAARQTVWLGLLLKFQKLSGRCSIINAIFLEEPNTIICFSRLDQSRANMQFGIDITCLITSLWGKRRTGKKSTYIPSREQMDSSQPTMFQQCCICQLTSFVWILLVQLIVSKTI</sequence>
<dbReference type="Proteomes" id="UP001222027">
    <property type="component" value="Unassembled WGS sequence"/>
</dbReference>
<evidence type="ECO:0008006" key="4">
    <source>
        <dbReference type="Google" id="ProtNLM"/>
    </source>
</evidence>
<feature type="chain" id="PRO_5043406696" description="Secreted protein" evidence="1">
    <location>
        <begin position="28"/>
        <end position="121"/>
    </location>
</feature>
<name>A0AAV8Q4R1_ENSVE</name>
<proteinExistence type="predicted"/>
<accession>A0AAV8Q4R1</accession>
<gene>
    <name evidence="2" type="ORF">OPV22_006112</name>
</gene>
<evidence type="ECO:0000313" key="3">
    <source>
        <dbReference type="Proteomes" id="UP001222027"/>
    </source>
</evidence>